<evidence type="ECO:0000259" key="2">
    <source>
        <dbReference type="PROSITE" id="PS50110"/>
    </source>
</evidence>
<protein>
    <submittedName>
        <fullName evidence="3">Response regulator</fullName>
    </submittedName>
</protein>
<gene>
    <name evidence="3" type="ORF">G8759_14475</name>
</gene>
<dbReference type="Pfam" id="PF00072">
    <property type="entry name" value="Response_reg"/>
    <property type="match status" value="1"/>
</dbReference>
<dbReference type="InterPro" id="IPR011006">
    <property type="entry name" value="CheY-like_superfamily"/>
</dbReference>
<dbReference type="PROSITE" id="PS50110">
    <property type="entry name" value="RESPONSE_REGULATORY"/>
    <property type="match status" value="1"/>
</dbReference>
<reference evidence="3 4" key="1">
    <citation type="submission" date="2020-03" db="EMBL/GenBank/DDBJ databases">
        <authorList>
            <person name="Kim M.K."/>
        </authorList>
    </citation>
    <scope>NUCLEOTIDE SEQUENCE [LARGE SCALE GENOMIC DNA]</scope>
    <source>
        <strain evidence="3 4">BT328</strain>
    </source>
</reference>
<feature type="modified residue" description="4-aspartylphosphate" evidence="1">
    <location>
        <position position="63"/>
    </location>
</feature>
<dbReference type="InterPro" id="IPR001789">
    <property type="entry name" value="Sig_transdc_resp-reg_receiver"/>
</dbReference>
<dbReference type="Proteomes" id="UP000501802">
    <property type="component" value="Chromosome"/>
</dbReference>
<evidence type="ECO:0000256" key="1">
    <source>
        <dbReference type="PROSITE-ProRule" id="PRU00169"/>
    </source>
</evidence>
<dbReference type="InterPro" id="IPR052893">
    <property type="entry name" value="TCS_response_regulator"/>
</dbReference>
<proteinExistence type="predicted"/>
<dbReference type="GO" id="GO:0000160">
    <property type="term" value="P:phosphorelay signal transduction system"/>
    <property type="evidence" value="ECO:0007669"/>
    <property type="project" value="InterPro"/>
</dbReference>
<keyword evidence="4" id="KW-1185">Reference proteome</keyword>
<evidence type="ECO:0000313" key="3">
    <source>
        <dbReference type="EMBL" id="QIP13734.1"/>
    </source>
</evidence>
<dbReference type="CDD" id="cd17557">
    <property type="entry name" value="REC_Rcp-like"/>
    <property type="match status" value="1"/>
</dbReference>
<dbReference type="KEGG" id="spib:G8759_14475"/>
<sequence length="141" mass="16257">MLDILYIEDNLNEIDIFKRVLSHLVNPPSFTVLSNGSDAIDYLLQQGIYEDKTYPMPRLVLIDLNLPGQNGFEVIQQVRANTGTKYLPLLVYSISDLADDIRRAYNLGANAYLIKPQSYQEVSELMRRAIDFWLTPNQYVR</sequence>
<dbReference type="SMART" id="SM00448">
    <property type="entry name" value="REC"/>
    <property type="match status" value="1"/>
</dbReference>
<evidence type="ECO:0000313" key="4">
    <source>
        <dbReference type="Proteomes" id="UP000501802"/>
    </source>
</evidence>
<dbReference type="SUPFAM" id="SSF52172">
    <property type="entry name" value="CheY-like"/>
    <property type="match status" value="1"/>
</dbReference>
<keyword evidence="1" id="KW-0597">Phosphoprotein</keyword>
<organism evidence="3 4">
    <name type="scientific">Spirosoma aureum</name>
    <dbReference type="NCBI Taxonomy" id="2692134"/>
    <lineage>
        <taxon>Bacteria</taxon>
        <taxon>Pseudomonadati</taxon>
        <taxon>Bacteroidota</taxon>
        <taxon>Cytophagia</taxon>
        <taxon>Cytophagales</taxon>
        <taxon>Cytophagaceae</taxon>
        <taxon>Spirosoma</taxon>
    </lineage>
</organism>
<dbReference type="Gene3D" id="3.40.50.2300">
    <property type="match status" value="1"/>
</dbReference>
<name>A0A6G9AN36_9BACT</name>
<dbReference type="PANTHER" id="PTHR44520">
    <property type="entry name" value="RESPONSE REGULATOR RCP1-RELATED"/>
    <property type="match status" value="1"/>
</dbReference>
<accession>A0A6G9AN36</accession>
<dbReference type="AlphaFoldDB" id="A0A6G9AN36"/>
<dbReference type="EMBL" id="CP050063">
    <property type="protein sequence ID" value="QIP13734.1"/>
    <property type="molecule type" value="Genomic_DNA"/>
</dbReference>
<dbReference type="PANTHER" id="PTHR44520:SF1">
    <property type="entry name" value="TWO-COMPONENT SYSTEM REGULATORY PROTEIN"/>
    <property type="match status" value="1"/>
</dbReference>
<dbReference type="RefSeq" id="WP_167209087.1">
    <property type="nucleotide sequence ID" value="NZ_CP050063.1"/>
</dbReference>
<feature type="domain" description="Response regulatory" evidence="2">
    <location>
        <begin position="3"/>
        <end position="130"/>
    </location>
</feature>